<keyword evidence="1" id="KW-0812">Transmembrane</keyword>
<dbReference type="InterPro" id="IPR050491">
    <property type="entry name" value="AmpC-like"/>
</dbReference>
<organism evidence="3 4">
    <name type="scientific">Natronobacterium texcoconense</name>
    <dbReference type="NCBI Taxonomy" id="1095778"/>
    <lineage>
        <taxon>Archaea</taxon>
        <taxon>Methanobacteriati</taxon>
        <taxon>Methanobacteriota</taxon>
        <taxon>Stenosarchaea group</taxon>
        <taxon>Halobacteria</taxon>
        <taxon>Halobacteriales</taxon>
        <taxon>Natrialbaceae</taxon>
        <taxon>Natronobacterium</taxon>
    </lineage>
</organism>
<feature type="transmembrane region" description="Helical" evidence="1">
    <location>
        <begin position="26"/>
        <end position="46"/>
    </location>
</feature>
<evidence type="ECO:0000256" key="1">
    <source>
        <dbReference type="SAM" id="Phobius"/>
    </source>
</evidence>
<evidence type="ECO:0000313" key="3">
    <source>
        <dbReference type="EMBL" id="SDQ21462.1"/>
    </source>
</evidence>
<dbReference type="InterPro" id="IPR012338">
    <property type="entry name" value="Beta-lactam/transpept-like"/>
</dbReference>
<dbReference type="STRING" id="1095778.SAMN04489842_0100"/>
<keyword evidence="1" id="KW-0472">Membrane</keyword>
<feature type="transmembrane region" description="Helical" evidence="1">
    <location>
        <begin position="673"/>
        <end position="694"/>
    </location>
</feature>
<keyword evidence="4" id="KW-1185">Reference proteome</keyword>
<evidence type="ECO:0000259" key="2">
    <source>
        <dbReference type="Pfam" id="PF00144"/>
    </source>
</evidence>
<evidence type="ECO:0000313" key="4">
    <source>
        <dbReference type="Proteomes" id="UP000198848"/>
    </source>
</evidence>
<dbReference type="Pfam" id="PF00144">
    <property type="entry name" value="Beta-lactamase"/>
    <property type="match status" value="1"/>
</dbReference>
<dbReference type="EMBL" id="FNLC01000001">
    <property type="protein sequence ID" value="SDQ21462.1"/>
    <property type="molecule type" value="Genomic_DNA"/>
</dbReference>
<accession>A0A1H0Z1W6</accession>
<gene>
    <name evidence="3" type="ORF">SAMN04489842_0100</name>
</gene>
<dbReference type="PANTHER" id="PTHR46825:SF9">
    <property type="entry name" value="BETA-LACTAMASE-RELATED DOMAIN-CONTAINING PROTEIN"/>
    <property type="match status" value="1"/>
</dbReference>
<keyword evidence="1" id="KW-1133">Transmembrane helix</keyword>
<dbReference type="SUPFAM" id="SSF56601">
    <property type="entry name" value="beta-lactamase/transpeptidase-like"/>
    <property type="match status" value="1"/>
</dbReference>
<dbReference type="InterPro" id="IPR001466">
    <property type="entry name" value="Beta-lactam-related"/>
</dbReference>
<reference evidence="4" key="1">
    <citation type="submission" date="2016-10" db="EMBL/GenBank/DDBJ databases">
        <authorList>
            <person name="Varghese N."/>
            <person name="Submissions S."/>
        </authorList>
    </citation>
    <scope>NUCLEOTIDE SEQUENCE [LARGE SCALE GENOMIC DNA]</scope>
    <source>
        <strain evidence="4">DSM 24767</strain>
    </source>
</reference>
<sequence length="696" mass="75230">MRDSLFAAVRSSDSRHGTIVRGRSRVIRATIVLAITISLLVAGVAGPVTATASGSIDAAAPSQEVDGEPVFDDPDELEAFVDDVVAEQREEHDVPGVTVSVVEGEETVLAKGYGDADAATGTPVEANETAFMVGSVSKLVTWTAVMQGVEDGKLDLDEDVNTYLENSEVEVPEAYDEPVTLRHLGTHTTGFDPALVPGIVEDGEEVTSLETALAENEPDRIEPPGETVAYSNYGTVLAGHVVAEAYETTFEEYVQSEVFEPLEMDHSTFAQPVPEDHPGELAAPHEPTGEPADRTYINWRPAGSMSATATDMATFTSAHLEDGAVDDARILELETVETMHDTHHERHEAVNDWRYGFYEYGAADTDLVAHSGGTMHETTKLVLAPEDDVGIFVSYNVRNQVAPPNVVVDAILGEYGLQPEPETPEDGELADGASDRAETLAGEYRASMVPSSGPEQVVDPMVRLSVDAASDGTLESDTLGMDEREWVEVEPYVYHEVDGHDVLVFEVEDGEVEALHRNSMPMLTYEPVPTHERTIVVGGLAGIALVGFALSLVGWIGLAGWRRVRGWRTETAPSRSGRTASGSFRDTLENRLRRPSWLARAAGIALPVLSLAFVAGFLWGFALDEEFAFVTMPVPFRVALSLPPLVGVVTAATVVGTVVAWQRGYWSRRARIHQTLLAVLGLAFCWVLLEFGFFGV</sequence>
<feature type="domain" description="Beta-lactamase-related" evidence="2">
    <location>
        <begin position="81"/>
        <end position="399"/>
    </location>
</feature>
<dbReference type="PANTHER" id="PTHR46825">
    <property type="entry name" value="D-ALANYL-D-ALANINE-CARBOXYPEPTIDASE/ENDOPEPTIDASE AMPH"/>
    <property type="match status" value="1"/>
</dbReference>
<name>A0A1H0Z1W6_NATTX</name>
<dbReference type="AlphaFoldDB" id="A0A1H0Z1W6"/>
<protein>
    <submittedName>
        <fullName evidence="3">CubicO group peptidase, beta-lactamase class C family</fullName>
    </submittedName>
</protein>
<proteinExistence type="predicted"/>
<dbReference type="Gene3D" id="3.40.710.10">
    <property type="entry name" value="DD-peptidase/beta-lactamase superfamily"/>
    <property type="match status" value="1"/>
</dbReference>
<feature type="transmembrane region" description="Helical" evidence="1">
    <location>
        <begin position="597"/>
        <end position="622"/>
    </location>
</feature>
<feature type="transmembrane region" description="Helical" evidence="1">
    <location>
        <begin position="535"/>
        <end position="558"/>
    </location>
</feature>
<dbReference type="Proteomes" id="UP000198848">
    <property type="component" value="Unassembled WGS sequence"/>
</dbReference>
<feature type="transmembrane region" description="Helical" evidence="1">
    <location>
        <begin position="642"/>
        <end position="661"/>
    </location>
</feature>